<evidence type="ECO:0000256" key="14">
    <source>
        <dbReference type="ARBA" id="ARBA00049229"/>
    </source>
</evidence>
<dbReference type="AlphaFoldDB" id="A0A381EFM0"/>
<dbReference type="InterPro" id="IPR043131">
    <property type="entry name" value="BCAT-like_N"/>
</dbReference>
<evidence type="ECO:0000256" key="3">
    <source>
        <dbReference type="ARBA" id="ARBA00004824"/>
    </source>
</evidence>
<dbReference type="Pfam" id="PF01063">
    <property type="entry name" value="Aminotran_4"/>
    <property type="match status" value="1"/>
</dbReference>
<evidence type="ECO:0000256" key="4">
    <source>
        <dbReference type="ARBA" id="ARBA00004931"/>
    </source>
</evidence>
<comment type="pathway">
    <text evidence="5">Amino-acid biosynthesis; L-leucine biosynthesis; L-leucine from 3-methyl-2-oxobutanoate: step 4/4.</text>
</comment>
<evidence type="ECO:0000256" key="10">
    <source>
        <dbReference type="ARBA" id="ARBA00035633"/>
    </source>
</evidence>
<dbReference type="Gene3D" id="3.30.470.10">
    <property type="match status" value="1"/>
</dbReference>
<evidence type="ECO:0000313" key="20">
    <source>
        <dbReference type="Proteomes" id="UP000254572"/>
    </source>
</evidence>
<evidence type="ECO:0000256" key="1">
    <source>
        <dbReference type="ARBA" id="ARBA00001933"/>
    </source>
</evidence>
<proteinExistence type="inferred from homology"/>
<dbReference type="EMBL" id="UFUW01000001">
    <property type="protein sequence ID" value="SUX25683.1"/>
    <property type="molecule type" value="Genomic_DNA"/>
</dbReference>
<dbReference type="GO" id="GO:0052654">
    <property type="term" value="F:L-leucine-2-oxoglutarate transaminase activity"/>
    <property type="evidence" value="ECO:0007669"/>
    <property type="project" value="RHEA"/>
</dbReference>
<dbReference type="GO" id="GO:0008652">
    <property type="term" value="P:amino acid biosynthetic process"/>
    <property type="evidence" value="ECO:0007669"/>
    <property type="project" value="UniProtKB-ARBA"/>
</dbReference>
<evidence type="ECO:0000256" key="2">
    <source>
        <dbReference type="ARBA" id="ARBA00003109"/>
    </source>
</evidence>
<dbReference type="GO" id="GO:0005829">
    <property type="term" value="C:cytosol"/>
    <property type="evidence" value="ECO:0007669"/>
    <property type="project" value="TreeGrafter"/>
</dbReference>
<dbReference type="FunFam" id="3.20.10.10:FF:000002">
    <property type="entry name" value="D-alanine aminotransferase"/>
    <property type="match status" value="1"/>
</dbReference>
<keyword evidence="8" id="KW-0663">Pyridoxal phosphate</keyword>
<evidence type="ECO:0000256" key="6">
    <source>
        <dbReference type="ARBA" id="ARBA00009320"/>
    </source>
</evidence>
<evidence type="ECO:0000256" key="13">
    <source>
        <dbReference type="ARBA" id="ARBA00048798"/>
    </source>
</evidence>
<dbReference type="CDD" id="cd01558">
    <property type="entry name" value="D-AAT_like"/>
    <property type="match status" value="1"/>
</dbReference>
<evidence type="ECO:0000256" key="8">
    <source>
        <dbReference type="ARBA" id="ARBA00022898"/>
    </source>
</evidence>
<dbReference type="PANTHER" id="PTHR42743:SF11">
    <property type="entry name" value="AMINODEOXYCHORISMATE LYASE"/>
    <property type="match status" value="1"/>
</dbReference>
<evidence type="ECO:0000256" key="15">
    <source>
        <dbReference type="ARBA" id="ARBA00049529"/>
    </source>
</evidence>
<comment type="pathway">
    <text evidence="10">Cofactor biosynthesis; tetrahydrofolate biosynthesis; 4-aminobenzoate from chorismate: step 2/2.</text>
</comment>
<dbReference type="InterPro" id="IPR036038">
    <property type="entry name" value="Aminotransferase-like"/>
</dbReference>
<evidence type="ECO:0000256" key="9">
    <source>
        <dbReference type="ARBA" id="ARBA00022909"/>
    </source>
</evidence>
<protein>
    <recommendedName>
        <fullName evidence="17">Aminodeoxychorismate lyase</fullName>
        <ecNumber evidence="7">2.6.1.42</ecNumber>
        <ecNumber evidence="11">4.1.3.38</ecNumber>
    </recommendedName>
    <alternativeName>
        <fullName evidence="18">4-amino-4-deoxychorismate lyase</fullName>
    </alternativeName>
</protein>
<dbReference type="GO" id="GO:0052655">
    <property type="term" value="F:L-valine-2-oxoglutarate transaminase activity"/>
    <property type="evidence" value="ECO:0007669"/>
    <property type="project" value="RHEA"/>
</dbReference>
<comment type="function">
    <text evidence="2">Acts on leucine, isoleucine and valine.</text>
</comment>
<dbReference type="InterPro" id="IPR001544">
    <property type="entry name" value="Aminotrans_IV"/>
</dbReference>
<gene>
    <name evidence="19" type="primary">dat</name>
    <name evidence="19" type="ORF">NCTC13294_02567</name>
</gene>
<comment type="catalytic activity">
    <reaction evidence="14">
        <text>L-leucine + 2-oxoglutarate = 4-methyl-2-oxopentanoate + L-glutamate</text>
        <dbReference type="Rhea" id="RHEA:18321"/>
        <dbReference type="ChEBI" id="CHEBI:16810"/>
        <dbReference type="ChEBI" id="CHEBI:17865"/>
        <dbReference type="ChEBI" id="CHEBI:29985"/>
        <dbReference type="ChEBI" id="CHEBI:57427"/>
        <dbReference type="EC" id="2.6.1.42"/>
    </reaction>
</comment>
<sequence length="281" mass="30831">MSRVVYVNGQFLPEEAATVSIFDRGFLMADAVYEVSAVVDSKLVDNDGHLRRLERSLGELAMPLPLPLAELVAVEERLIAENHLREGVVYMQVTRGSADRDFVYDPAMRPTLVLFTQEKAIIDVPAAQKGLRVIAHPDIRWGRRDIKTTQLLAQSLAKMAAKAAGFDDAWMVAPDGFVTEGSSNNVWIIKGNTLTTRPATHDILNGITRQALFTLLQDCGLVLDERPFTIEEAKVADEALMSAAGSFVLPVVEIDGVKIGDGKPGKFTRALREGYIARLRG</sequence>
<evidence type="ECO:0000313" key="19">
    <source>
        <dbReference type="EMBL" id="SUX25683.1"/>
    </source>
</evidence>
<comment type="catalytic activity">
    <reaction evidence="12">
        <text>L-valine + 2-oxoglutarate = 3-methyl-2-oxobutanoate + L-glutamate</text>
        <dbReference type="Rhea" id="RHEA:24813"/>
        <dbReference type="ChEBI" id="CHEBI:11851"/>
        <dbReference type="ChEBI" id="CHEBI:16810"/>
        <dbReference type="ChEBI" id="CHEBI:29985"/>
        <dbReference type="ChEBI" id="CHEBI:57762"/>
        <dbReference type="EC" id="2.6.1.42"/>
    </reaction>
</comment>
<keyword evidence="9" id="KW-0289">Folate biosynthesis</keyword>
<keyword evidence="20" id="KW-1185">Reference proteome</keyword>
<comment type="catalytic activity">
    <reaction evidence="15">
        <text>4-amino-4-deoxychorismate = 4-aminobenzoate + pyruvate + H(+)</text>
        <dbReference type="Rhea" id="RHEA:16201"/>
        <dbReference type="ChEBI" id="CHEBI:15361"/>
        <dbReference type="ChEBI" id="CHEBI:15378"/>
        <dbReference type="ChEBI" id="CHEBI:17836"/>
        <dbReference type="ChEBI" id="CHEBI:58406"/>
        <dbReference type="EC" id="4.1.3.38"/>
    </reaction>
</comment>
<dbReference type="PANTHER" id="PTHR42743">
    <property type="entry name" value="AMINO-ACID AMINOTRANSFERASE"/>
    <property type="match status" value="1"/>
</dbReference>
<keyword evidence="19" id="KW-0808">Transferase</keyword>
<dbReference type="GO" id="GO:0046656">
    <property type="term" value="P:folic acid biosynthetic process"/>
    <property type="evidence" value="ECO:0007669"/>
    <property type="project" value="UniProtKB-KW"/>
</dbReference>
<reference evidence="19 20" key="1">
    <citation type="submission" date="2018-06" db="EMBL/GenBank/DDBJ databases">
        <authorList>
            <consortium name="Pathogen Informatics"/>
            <person name="Doyle S."/>
        </authorList>
    </citation>
    <scope>NUCLEOTIDE SEQUENCE [LARGE SCALE GENOMIC DNA]</scope>
    <source>
        <strain evidence="19 20">NCTC13294</strain>
    </source>
</reference>
<dbReference type="OrthoDB" id="21319at2"/>
<evidence type="ECO:0000256" key="12">
    <source>
        <dbReference type="ARBA" id="ARBA00048212"/>
    </source>
</evidence>
<comment type="function">
    <text evidence="16">Involved in the biosynthesis of p-aminobenzoate (PABA), a precursor of tetrahydrofolate. Converts 4-amino-4-deoxychorismate into 4-aminobenzoate (PABA) and pyruvate.</text>
</comment>
<dbReference type="Proteomes" id="UP000254572">
    <property type="component" value="Unassembled WGS sequence"/>
</dbReference>
<dbReference type="SUPFAM" id="SSF56752">
    <property type="entry name" value="D-aminoacid aminotransferase-like PLP-dependent enzymes"/>
    <property type="match status" value="1"/>
</dbReference>
<comment type="pathway">
    <text evidence="3">Amino-acid biosynthesis; L-isoleucine biosynthesis; L-isoleucine from 2-oxobutanoate: step 4/4.</text>
</comment>
<dbReference type="InterPro" id="IPR043132">
    <property type="entry name" value="BCAT-like_C"/>
</dbReference>
<dbReference type="EC" id="2.6.1.42" evidence="7"/>
<name>A0A381EFM0_9GAMM</name>
<dbReference type="RefSeq" id="WP_115612621.1">
    <property type="nucleotide sequence ID" value="NZ_JBHLZC010000001.1"/>
</dbReference>
<accession>A0A381EFM0</accession>
<comment type="cofactor">
    <cofactor evidence="1">
        <name>pyridoxal 5'-phosphate</name>
        <dbReference type="ChEBI" id="CHEBI:597326"/>
    </cofactor>
</comment>
<dbReference type="EC" id="4.1.3.38" evidence="11"/>
<evidence type="ECO:0000256" key="11">
    <source>
        <dbReference type="ARBA" id="ARBA00035676"/>
    </source>
</evidence>
<evidence type="ECO:0000256" key="17">
    <source>
        <dbReference type="ARBA" id="ARBA00069174"/>
    </source>
</evidence>
<dbReference type="NCBIfam" id="NF005209">
    <property type="entry name" value="PRK06680.1"/>
    <property type="match status" value="1"/>
</dbReference>
<evidence type="ECO:0000256" key="5">
    <source>
        <dbReference type="ARBA" id="ARBA00005072"/>
    </source>
</evidence>
<comment type="similarity">
    <text evidence="6">Belongs to the class-IV pyridoxal-phosphate-dependent aminotransferase family.</text>
</comment>
<comment type="pathway">
    <text evidence="4">Amino-acid biosynthesis; L-valine biosynthesis; L-valine from pyruvate: step 4/4.</text>
</comment>
<evidence type="ECO:0000256" key="16">
    <source>
        <dbReference type="ARBA" id="ARBA00054027"/>
    </source>
</evidence>
<dbReference type="Gene3D" id="3.20.10.10">
    <property type="entry name" value="D-amino Acid Aminotransferase, subunit A, domain 2"/>
    <property type="match status" value="1"/>
</dbReference>
<keyword evidence="19" id="KW-0032">Aminotransferase</keyword>
<dbReference type="GO" id="GO:0052656">
    <property type="term" value="F:L-isoleucine-2-oxoglutarate transaminase activity"/>
    <property type="evidence" value="ECO:0007669"/>
    <property type="project" value="RHEA"/>
</dbReference>
<dbReference type="InterPro" id="IPR050571">
    <property type="entry name" value="Class-IV_PLP-Dep_Aminotrnsfr"/>
</dbReference>
<evidence type="ECO:0000256" key="18">
    <source>
        <dbReference type="ARBA" id="ARBA00080135"/>
    </source>
</evidence>
<dbReference type="GO" id="GO:0008696">
    <property type="term" value="F:4-amino-4-deoxychorismate lyase activity"/>
    <property type="evidence" value="ECO:0007669"/>
    <property type="project" value="UniProtKB-EC"/>
</dbReference>
<comment type="catalytic activity">
    <reaction evidence="13">
        <text>L-isoleucine + 2-oxoglutarate = (S)-3-methyl-2-oxopentanoate + L-glutamate</text>
        <dbReference type="Rhea" id="RHEA:24801"/>
        <dbReference type="ChEBI" id="CHEBI:16810"/>
        <dbReference type="ChEBI" id="CHEBI:29985"/>
        <dbReference type="ChEBI" id="CHEBI:35146"/>
        <dbReference type="ChEBI" id="CHEBI:58045"/>
        <dbReference type="EC" id="2.6.1.42"/>
    </reaction>
</comment>
<evidence type="ECO:0000256" key="7">
    <source>
        <dbReference type="ARBA" id="ARBA00013053"/>
    </source>
</evidence>
<organism evidence="19 20">
    <name type="scientific">Cardiobacterium valvarum</name>
    <dbReference type="NCBI Taxonomy" id="194702"/>
    <lineage>
        <taxon>Bacteria</taxon>
        <taxon>Pseudomonadati</taxon>
        <taxon>Pseudomonadota</taxon>
        <taxon>Gammaproteobacteria</taxon>
        <taxon>Cardiobacteriales</taxon>
        <taxon>Cardiobacteriaceae</taxon>
        <taxon>Cardiobacterium</taxon>
    </lineage>
</organism>